<dbReference type="AlphaFoldDB" id="A0A850H407"/>
<feature type="transmembrane region" description="Helical" evidence="4">
    <location>
        <begin position="191"/>
        <end position="212"/>
    </location>
</feature>
<dbReference type="InterPro" id="IPR011990">
    <property type="entry name" value="TPR-like_helical_dom_sf"/>
</dbReference>
<dbReference type="GO" id="GO:0007165">
    <property type="term" value="P:signal transduction"/>
    <property type="evidence" value="ECO:0007669"/>
    <property type="project" value="InterPro"/>
</dbReference>
<dbReference type="SMART" id="SM00028">
    <property type="entry name" value="TPR"/>
    <property type="match status" value="4"/>
</dbReference>
<keyword evidence="4" id="KW-0812">Transmembrane</keyword>
<name>A0A850H407_9SPHN</name>
<organism evidence="6 7">
    <name type="scientific">Qipengyuania atrilutea</name>
    <dbReference type="NCBI Taxonomy" id="2744473"/>
    <lineage>
        <taxon>Bacteria</taxon>
        <taxon>Pseudomonadati</taxon>
        <taxon>Pseudomonadota</taxon>
        <taxon>Alphaproteobacteria</taxon>
        <taxon>Sphingomonadales</taxon>
        <taxon>Erythrobacteraceae</taxon>
        <taxon>Qipengyuania</taxon>
    </lineage>
</organism>
<dbReference type="InterPro" id="IPR019734">
    <property type="entry name" value="TPR_rpt"/>
</dbReference>
<keyword evidence="6" id="KW-0675">Receptor</keyword>
<keyword evidence="7" id="KW-1185">Reference proteome</keyword>
<keyword evidence="2 3" id="KW-0802">TPR repeat</keyword>
<dbReference type="PANTHER" id="PTHR45641:SF19">
    <property type="entry name" value="NEPHROCYSTIN-3"/>
    <property type="match status" value="1"/>
</dbReference>
<comment type="caution">
    <text evidence="6">The sequence shown here is derived from an EMBL/GenBank/DDBJ whole genome shotgun (WGS) entry which is preliminary data.</text>
</comment>
<reference evidence="6 7" key="1">
    <citation type="submission" date="2020-06" db="EMBL/GenBank/DDBJ databases">
        <title>Altererythrobacter sp. HHU K3-1.</title>
        <authorList>
            <person name="Zhang D."/>
            <person name="Xue H."/>
        </authorList>
    </citation>
    <scope>NUCLEOTIDE SEQUENCE [LARGE SCALE GENOMIC DNA]</scope>
    <source>
        <strain evidence="6 7">HHU K3-1</strain>
    </source>
</reference>
<dbReference type="SUPFAM" id="SSF52200">
    <property type="entry name" value="Toll/Interleukin receptor TIR domain"/>
    <property type="match status" value="1"/>
</dbReference>
<protein>
    <submittedName>
        <fullName evidence="6">Toll/interleukin-1 receptor domain-containing protein</fullName>
    </submittedName>
</protein>
<evidence type="ECO:0000313" key="7">
    <source>
        <dbReference type="Proteomes" id="UP000561438"/>
    </source>
</evidence>
<gene>
    <name evidence="6" type="ORF">HUV48_10190</name>
</gene>
<dbReference type="Pfam" id="PF13424">
    <property type="entry name" value="TPR_12"/>
    <property type="match status" value="1"/>
</dbReference>
<dbReference type="RefSeq" id="WP_176267660.1">
    <property type="nucleotide sequence ID" value="NZ_JABWGV010000003.1"/>
</dbReference>
<feature type="repeat" description="TPR" evidence="3">
    <location>
        <begin position="275"/>
        <end position="308"/>
    </location>
</feature>
<dbReference type="PANTHER" id="PTHR45641">
    <property type="entry name" value="TETRATRICOPEPTIDE REPEAT PROTEIN (AFU_ORTHOLOGUE AFUA_6G03870)"/>
    <property type="match status" value="1"/>
</dbReference>
<proteinExistence type="predicted"/>
<evidence type="ECO:0000313" key="6">
    <source>
        <dbReference type="EMBL" id="NVD45376.1"/>
    </source>
</evidence>
<dbReference type="InterPro" id="IPR035897">
    <property type="entry name" value="Toll_tir_struct_dom_sf"/>
</dbReference>
<dbReference type="Proteomes" id="UP000561438">
    <property type="component" value="Unassembled WGS sequence"/>
</dbReference>
<evidence type="ECO:0000256" key="4">
    <source>
        <dbReference type="SAM" id="Phobius"/>
    </source>
</evidence>
<dbReference type="EMBL" id="JABWGV010000003">
    <property type="protein sequence ID" value="NVD45376.1"/>
    <property type="molecule type" value="Genomic_DNA"/>
</dbReference>
<dbReference type="SUPFAM" id="SSF48452">
    <property type="entry name" value="TPR-like"/>
    <property type="match status" value="2"/>
</dbReference>
<dbReference type="Pfam" id="PF13181">
    <property type="entry name" value="TPR_8"/>
    <property type="match status" value="1"/>
</dbReference>
<dbReference type="Gene3D" id="1.25.40.10">
    <property type="entry name" value="Tetratricopeptide repeat domain"/>
    <property type="match status" value="2"/>
</dbReference>
<dbReference type="PROSITE" id="PS50005">
    <property type="entry name" value="TPR"/>
    <property type="match status" value="1"/>
</dbReference>
<sequence length="626" mass="69182">MEERYVAFISYSHRDSRVARYLHRAIETYRFPKSVIGSESVFGPVPRKLPPVFRDRDELPASGDLGSELKAALAASRFQVVVCSPAAANSHWVNEEIKIFKRLSGERRTLAVIASGEPYADDEHECFPPALKFKLGDDGEISGDPAEPIAADLRREGDGRRLATMKLLAGLSGVRLDALTQRDNARRQRRMMAYMATSTTIAFVTMGLAIYAEGQRRTAVAERDLAESSLDFLTGTFEIANPATENPRTITAITILDRASERAADEFRERPEVAARLLRTTGDIYLNLGLFEESERDLLHALTLEPGGGAERARTLLRLAAIARRRGDVGQLEHLVNRAAQSYQAGEPNSELVDTMIQDQRGNIAFLKADYREAARRYAATVNGYEQLDGDYRAQIGKSLMDQAYALVQAREFEEADELYARAFDIFRKRFGMRDVRTGRALQSQAFASLSAGKADEAVPKMEAALSIYTRVHEPRHPDLAAARLLMGRIYAAQGETDLAADNLTEARNIFAAIYGSDNPAVADTNFYFAEALSEGGRTREALALTEAVKRIYDAAYGPNDPDQAELLLLRSRIHQRSGNLASAVADCRRALLLQRRIAAEPSIIAGTAESCAALGESRDRLVMNR</sequence>
<dbReference type="InterPro" id="IPR000157">
    <property type="entry name" value="TIR_dom"/>
</dbReference>
<accession>A0A850H407</accession>
<feature type="domain" description="TIR" evidence="5">
    <location>
        <begin position="8"/>
        <end position="114"/>
    </location>
</feature>
<dbReference type="Gene3D" id="3.40.50.10140">
    <property type="entry name" value="Toll/interleukin-1 receptor homology (TIR) domain"/>
    <property type="match status" value="1"/>
</dbReference>
<keyword evidence="1" id="KW-0677">Repeat</keyword>
<evidence type="ECO:0000256" key="3">
    <source>
        <dbReference type="PROSITE-ProRule" id="PRU00339"/>
    </source>
</evidence>
<evidence type="ECO:0000256" key="1">
    <source>
        <dbReference type="ARBA" id="ARBA00022737"/>
    </source>
</evidence>
<keyword evidence="4" id="KW-1133">Transmembrane helix</keyword>
<keyword evidence="4" id="KW-0472">Membrane</keyword>
<evidence type="ECO:0000256" key="2">
    <source>
        <dbReference type="ARBA" id="ARBA00022803"/>
    </source>
</evidence>
<evidence type="ECO:0000259" key="5">
    <source>
        <dbReference type="Pfam" id="PF13676"/>
    </source>
</evidence>
<dbReference type="Pfam" id="PF13676">
    <property type="entry name" value="TIR_2"/>
    <property type="match status" value="1"/>
</dbReference>